<sequence length="823" mass="92900">MANPDAASSTDFFSKLSETKQHIIALLILFLIPFFLFTATTIGGKEFQRHDTTQWRAGAESVIDYRETYDKEPLWVNNMFGGMPAFVVSAQKQVPHLDDIKSWFSGIYPAFQYWVLFSGMYFLLVIMGFRPLVSAFGSLMMGLTTYLPIIIAAGHNTKFITLTYIPWVIAGYWLLTRRDKKLPGLLLFAVAMTLNLRAGHPQITYYFFYLLGFLWIFDTWQAIKKQELKDWGIVTGLLALGAILGLMGHAERFLALQEYAQYSLRGGSALDDSSGLTSSYAFAWSQGIKETWTLLVPNYFGGASPEYWGPKSFTSGPHYLGALSLPFILLALFRERSKVMYVFFVVGTLGMMFSWGQHFPILNEFAFDYIPYFDKFRAPETWLTLTVFCYTVVSVYGLSWFVDFVREKKSTLKKLYVPLGISAAVLVLLFVQLNSSDYTRPNEVQQIANQIAQQNQVNPNNPQVQQRAQQYVNSRMVPEREDKAKADLLRFAIILALGTGLIYLAFARKIPLSLALFGFILITGYDLLSVDKRYIPENVIVAGNVSPEKTLESQRREIDTYIQDNISENTEYPYRVFPLLDNPYSNATPSYFYPQIGGYTGAKLSIVQDVMYNGGPLDVQSQNFNPRLLDLLNVKYVTYSQGLPLPGFRPVFNGNQGVVYENQNVLPKAFFVDSVITTTDPREAFNYLKPNRLNFAQTAVVETSEDLASATDTTSSVTVTNYTGPEMTLEVSRSQPGFLVLSEIYYPAGWIAELNGEEIQIYKTNYLLRGLEIPAGDYTLELRFEPQSWSTGVTLAWISLAIQILLAGALVFMGFKNRQDGGS</sequence>
<feature type="transmembrane region" description="Helical" evidence="1">
    <location>
        <begin position="159"/>
        <end position="175"/>
    </location>
</feature>
<dbReference type="AlphaFoldDB" id="A0A521EGS1"/>
<feature type="transmembrane region" description="Helical" evidence="1">
    <location>
        <begin position="382"/>
        <end position="403"/>
    </location>
</feature>
<dbReference type="PANTHER" id="PTHR38454">
    <property type="entry name" value="INTEGRAL MEMBRANE PROTEIN-RELATED"/>
    <property type="match status" value="1"/>
</dbReference>
<feature type="transmembrane region" description="Helical" evidence="1">
    <location>
        <begin position="23"/>
        <end position="42"/>
    </location>
</feature>
<dbReference type="PANTHER" id="PTHR38454:SF1">
    <property type="entry name" value="INTEGRAL MEMBRANE PROTEIN"/>
    <property type="match status" value="1"/>
</dbReference>
<keyword evidence="1" id="KW-1133">Transmembrane helix</keyword>
<gene>
    <name evidence="2" type="ORF">SAMN06265219_11238</name>
</gene>
<dbReference type="Proteomes" id="UP000317557">
    <property type="component" value="Unassembled WGS sequence"/>
</dbReference>
<feature type="transmembrane region" description="Helical" evidence="1">
    <location>
        <begin position="340"/>
        <end position="362"/>
    </location>
</feature>
<feature type="transmembrane region" description="Helical" evidence="1">
    <location>
        <begin position="136"/>
        <end position="153"/>
    </location>
</feature>
<protein>
    <recommendedName>
        <fullName evidence="4">Membrane protein YfhO</fullName>
    </recommendedName>
</protein>
<evidence type="ECO:0000313" key="3">
    <source>
        <dbReference type="Proteomes" id="UP000317557"/>
    </source>
</evidence>
<feature type="transmembrane region" description="Helical" evidence="1">
    <location>
        <begin position="415"/>
        <end position="433"/>
    </location>
</feature>
<keyword evidence="1" id="KW-0472">Membrane</keyword>
<feature type="transmembrane region" description="Helical" evidence="1">
    <location>
        <begin position="488"/>
        <end position="506"/>
    </location>
</feature>
<reference evidence="2 3" key="1">
    <citation type="submission" date="2017-05" db="EMBL/GenBank/DDBJ databases">
        <authorList>
            <person name="Varghese N."/>
            <person name="Submissions S."/>
        </authorList>
    </citation>
    <scope>NUCLEOTIDE SEQUENCE [LARGE SCALE GENOMIC DNA]</scope>
    <source>
        <strain evidence="2 3">DSM 21985</strain>
    </source>
</reference>
<dbReference type="OrthoDB" id="9772884at2"/>
<proteinExistence type="predicted"/>
<feature type="transmembrane region" description="Helical" evidence="1">
    <location>
        <begin position="205"/>
        <end position="223"/>
    </location>
</feature>
<keyword evidence="1" id="KW-0812">Transmembrane</keyword>
<dbReference type="RefSeq" id="WP_142455190.1">
    <property type="nucleotide sequence ID" value="NZ_FXTP01000012.1"/>
</dbReference>
<name>A0A521EGS1_9BACT</name>
<accession>A0A521EGS1</accession>
<feature type="transmembrane region" description="Helical" evidence="1">
    <location>
        <begin position="795"/>
        <end position="815"/>
    </location>
</feature>
<organism evidence="2 3">
    <name type="scientific">Gracilimonas mengyeensis</name>
    <dbReference type="NCBI Taxonomy" id="1302730"/>
    <lineage>
        <taxon>Bacteria</taxon>
        <taxon>Pseudomonadati</taxon>
        <taxon>Balneolota</taxon>
        <taxon>Balneolia</taxon>
        <taxon>Balneolales</taxon>
        <taxon>Balneolaceae</taxon>
        <taxon>Gracilimonas</taxon>
    </lineage>
</organism>
<keyword evidence="3" id="KW-1185">Reference proteome</keyword>
<evidence type="ECO:0000313" key="2">
    <source>
        <dbReference type="EMBL" id="SMO83119.1"/>
    </source>
</evidence>
<evidence type="ECO:0008006" key="4">
    <source>
        <dbReference type="Google" id="ProtNLM"/>
    </source>
</evidence>
<feature type="transmembrane region" description="Helical" evidence="1">
    <location>
        <begin position="111"/>
        <end position="129"/>
    </location>
</feature>
<dbReference type="EMBL" id="FXTP01000012">
    <property type="protein sequence ID" value="SMO83119.1"/>
    <property type="molecule type" value="Genomic_DNA"/>
</dbReference>
<dbReference type="InterPro" id="IPR018580">
    <property type="entry name" value="Uncharacterised_YfhO"/>
</dbReference>
<evidence type="ECO:0000256" key="1">
    <source>
        <dbReference type="SAM" id="Phobius"/>
    </source>
</evidence>
<feature type="transmembrane region" description="Helical" evidence="1">
    <location>
        <begin position="513"/>
        <end position="530"/>
    </location>
</feature>
<feature type="transmembrane region" description="Helical" evidence="1">
    <location>
        <begin position="230"/>
        <end position="250"/>
    </location>
</feature>